<feature type="compositionally biased region" description="Low complexity" evidence="2">
    <location>
        <begin position="176"/>
        <end position="185"/>
    </location>
</feature>
<feature type="compositionally biased region" description="Pro residues" evidence="2">
    <location>
        <begin position="121"/>
        <end position="133"/>
    </location>
</feature>
<dbReference type="PANTHER" id="PTHR24216:SF65">
    <property type="entry name" value="PAXILLIN-LIKE PROTEIN 1"/>
    <property type="match status" value="1"/>
</dbReference>
<name>M5G400_DACPD</name>
<feature type="region of interest" description="Disordered" evidence="2">
    <location>
        <begin position="961"/>
        <end position="989"/>
    </location>
</feature>
<dbReference type="Proteomes" id="UP000030653">
    <property type="component" value="Unassembled WGS sequence"/>
</dbReference>
<feature type="compositionally biased region" description="Pro residues" evidence="2">
    <location>
        <begin position="344"/>
        <end position="355"/>
    </location>
</feature>
<evidence type="ECO:0000313" key="4">
    <source>
        <dbReference type="Proteomes" id="UP000030653"/>
    </source>
</evidence>
<feature type="region of interest" description="Disordered" evidence="2">
    <location>
        <begin position="1996"/>
        <end position="2022"/>
    </location>
</feature>
<feature type="compositionally biased region" description="Low complexity" evidence="2">
    <location>
        <begin position="622"/>
        <end position="640"/>
    </location>
</feature>
<feature type="region of interest" description="Disordered" evidence="2">
    <location>
        <begin position="1"/>
        <end position="45"/>
    </location>
</feature>
<feature type="region of interest" description="Disordered" evidence="2">
    <location>
        <begin position="732"/>
        <end position="760"/>
    </location>
</feature>
<feature type="coiled-coil region" evidence="1">
    <location>
        <begin position="1009"/>
        <end position="1050"/>
    </location>
</feature>
<feature type="region of interest" description="Disordered" evidence="2">
    <location>
        <begin position="1167"/>
        <end position="1186"/>
    </location>
</feature>
<gene>
    <name evidence="3" type="ORF">DACRYDRAFT_18102</name>
</gene>
<feature type="region of interest" description="Disordered" evidence="2">
    <location>
        <begin position="61"/>
        <end position="236"/>
    </location>
</feature>
<feature type="compositionally biased region" description="Low complexity" evidence="2">
    <location>
        <begin position="508"/>
        <end position="522"/>
    </location>
</feature>
<reference evidence="3 4" key="1">
    <citation type="journal article" date="2012" name="Science">
        <title>The Paleozoic origin of enzymatic lignin decomposition reconstructed from 31 fungal genomes.</title>
        <authorList>
            <person name="Floudas D."/>
            <person name="Binder M."/>
            <person name="Riley R."/>
            <person name="Barry K."/>
            <person name="Blanchette R.A."/>
            <person name="Henrissat B."/>
            <person name="Martinez A.T."/>
            <person name="Otillar R."/>
            <person name="Spatafora J.W."/>
            <person name="Yadav J.S."/>
            <person name="Aerts A."/>
            <person name="Benoit I."/>
            <person name="Boyd A."/>
            <person name="Carlson A."/>
            <person name="Copeland A."/>
            <person name="Coutinho P.M."/>
            <person name="de Vries R.P."/>
            <person name="Ferreira P."/>
            <person name="Findley K."/>
            <person name="Foster B."/>
            <person name="Gaskell J."/>
            <person name="Glotzer D."/>
            <person name="Gorecki P."/>
            <person name="Heitman J."/>
            <person name="Hesse C."/>
            <person name="Hori C."/>
            <person name="Igarashi K."/>
            <person name="Jurgens J.A."/>
            <person name="Kallen N."/>
            <person name="Kersten P."/>
            <person name="Kohler A."/>
            <person name="Kuees U."/>
            <person name="Kumar T.K.A."/>
            <person name="Kuo A."/>
            <person name="LaButti K."/>
            <person name="Larrondo L.F."/>
            <person name="Lindquist E."/>
            <person name="Ling A."/>
            <person name="Lombard V."/>
            <person name="Lucas S."/>
            <person name="Lundell T."/>
            <person name="Martin R."/>
            <person name="McLaughlin D.J."/>
            <person name="Morgenstern I."/>
            <person name="Morin E."/>
            <person name="Murat C."/>
            <person name="Nagy L.G."/>
            <person name="Nolan M."/>
            <person name="Ohm R.A."/>
            <person name="Patyshakuliyeva A."/>
            <person name="Rokas A."/>
            <person name="Ruiz-Duenas F.J."/>
            <person name="Sabat G."/>
            <person name="Salamov A."/>
            <person name="Samejima M."/>
            <person name="Schmutz J."/>
            <person name="Slot J.C."/>
            <person name="St John F."/>
            <person name="Stenlid J."/>
            <person name="Sun H."/>
            <person name="Sun S."/>
            <person name="Syed K."/>
            <person name="Tsang A."/>
            <person name="Wiebenga A."/>
            <person name="Young D."/>
            <person name="Pisabarro A."/>
            <person name="Eastwood D.C."/>
            <person name="Martin F."/>
            <person name="Cullen D."/>
            <person name="Grigoriev I.V."/>
            <person name="Hibbett D.S."/>
        </authorList>
    </citation>
    <scope>NUCLEOTIDE SEQUENCE [LARGE SCALE GENOMIC DNA]</scope>
    <source>
        <strain evidence="3 4">DJM-731 SS1</strain>
    </source>
</reference>
<feature type="region of interest" description="Disordered" evidence="2">
    <location>
        <begin position="1375"/>
        <end position="1530"/>
    </location>
</feature>
<dbReference type="EMBL" id="JH795873">
    <property type="protein sequence ID" value="EJT98487.1"/>
    <property type="molecule type" value="Genomic_DNA"/>
</dbReference>
<feature type="compositionally biased region" description="Low complexity" evidence="2">
    <location>
        <begin position="356"/>
        <end position="370"/>
    </location>
</feature>
<dbReference type="RefSeq" id="XP_040625385.1">
    <property type="nucleotide sequence ID" value="XM_040771333.1"/>
</dbReference>
<keyword evidence="1" id="KW-0175">Coiled coil</keyword>
<feature type="region of interest" description="Disordered" evidence="2">
    <location>
        <begin position="1854"/>
        <end position="1877"/>
    </location>
</feature>
<feature type="compositionally biased region" description="Low complexity" evidence="2">
    <location>
        <begin position="480"/>
        <end position="492"/>
    </location>
</feature>
<sequence length="2022" mass="216421">MANPSPSPSPLRSPSPLPEGLTEISSPSFPSFPSSPHTHSQDSLPSLDVNTLYSWLGLSPASAHRRGKENSPHSPSISLPRSMRAVRAREGRALAQMAPDSPSHPESSSASKIPRSTRKPTNPPRTGPNPPPSSYSYTLRTPQKSSTPRSSRFRPRPRHKQPHHEQPLCPETSFISTSQGSTLSRSGRRSSAEISAWAASGVFPQPEGSTTPSDGAGGGGGQGSGEPALGLEGGGGWEKAVTREILELSFSRMDRSSLAVSVRSKARPKEPESRASASAGRSSPKWTALDRRGTYWHKRGHGESDSGQAEAEAEAEGEGEGEGRPRLAPDTPSRPRWADFLFPSPAPAPPPPPLTPLALTLTPLTPLIPHHAPPAEHPPSDPGSDGVSPTPAPPVHRGITPAGQLTLHPPKAKARAVSGPAVFGGRPTVRLVLAPSRPGHGHGHGHGRGSSDSRYEEGNGAVGVDGEGKGKGKGKGKGRSASAPLSAPLAPAQPWTEGRAGRPEGQSRKSWSSRTRSTSTPSLWETSILEEGEWDTQLEGRGRGRGKRERNGLQGRELGFCEMGSLAFPRLTEEQQELDQELELEYEHEHERGWERLPRRVSLKDVILPRPVVVLLEPATSASASAGRAPATATATVTGTDGKRRSGSGSLFSLKPEKLDRMSLGGERVRSRRLMKNSAGAGRSGSSKIKNRSKRERAKGWVLGARGPEFEKIDHSRVCTSSSAAAAAAVGECVSPEVSQGPESERKELENPGRSGETVPVTALDGQDELEDSEGRIRKWLFFIGFVFFPACPCNVRKRMRSSFDFRTPSPAPVPPSPLPSDHPLSLELQSLRTALTQYQTAAHNSAIHLQHLSLSASSAKERNKQLTALTLRLQEELALLREKPAETNVHDREFTLVVRRLSARVEEVERALEARVRRALELEDKLSVLGLEERERRVKEERRALERLARDVVDRAGRAASLPTPVSAGGDITGPSSSHSLSSSPGQYTHSDLRCSLLKLLSESSSHTSSLERRLSDALSQLEAKEQELAETKEELDRGRERAAQAEGKWEAAKADDRAAAGLVERYMRFSQSTTDSLRSTISTLQSRHSSTVQTLQLQLSQSQTSLARSERQVLALRSALDDVTQDVVVHSEGRRREVGLRLKLVGREERWVGAVRRAVGRAGRELAQGKGKGKGKGKERAEGGEGEVLQRLLLALREVLDEVDGPCSSPSPSNADANPTQPEGKPYKRAAQAVHMGTGALGRIVAAEQAVSGLVLELERETGRRMGLERERGFGLWEEGRGGEEVDGQLLGQLQQGQGQQGQEEEREHAHEREEQEVPEPEADEADEADEQTRLLQEPSTPLSVPPATEAVVEDAGYAPEGHQSEREMNGHALAAGDAELPERTEKDGRVGPVCGSGSEREYKWGVRDVGNGHPEAAVGLEDSRPVDTPGRESSALPNGDMNGQPKVDTEPEVSKSVNASGAKVNGYLEHVAVPQKDRKSAVLPDGGMNGPPDAAVGSEESSESIHVVGGKLNGHAEAASGQEETTDLSAVSVNLNGSAEPFKVADAESKPFIEEPGSEQVPQSTPAAATAAIAISPDAQADINPQVAELSDSSSVETLALSEWAPSTRSLPTLSNESLISETPTAVSSGALNEFVSEKVASAVPEEIVDVPAPVMIVADQKAAIEAPQEPVQIPEPPAIRFEEPAPAKPIEEAAKSPEEAHSDELLRQLSEASARYESIQQAFKGCHNTLLALRNELLSPASPGPVAEQAHLLSTAVNRLDDITEDTRVSLEIRAIDDARLAKGFETLLMMNTHSAPGTQLYEQIEAFLAGEDATGSNVQHTFEQKLDDLEHDISIIKRAVHEWMTGDTLTAGLSDEPPHAPDPTRPAPSPWGWTSAFLPSRPNSPSPTFGAVMSGAVSGKPRSPSNNSTGIRFPMLAPLSPREHPLAYLRLRHSMPSPSLTSPAPISPSFAAYTVLSPPGSASSVVLGLPYERRRTTSAYMAGLAPGLGMRAPPPGRRLPARAASTPQLVLSSDDVE</sequence>
<feature type="region of interest" description="Disordered" evidence="2">
    <location>
        <begin position="1296"/>
        <end position="1350"/>
    </location>
</feature>
<dbReference type="STRING" id="1858805.M5G400"/>
<feature type="region of interest" description="Disordered" evidence="2">
    <location>
        <begin position="1205"/>
        <end position="1232"/>
    </location>
</feature>
<dbReference type="OrthoDB" id="2592022at2759"/>
<feature type="compositionally biased region" description="Polar residues" evidence="2">
    <location>
        <begin position="134"/>
        <end position="144"/>
    </location>
</feature>
<feature type="compositionally biased region" description="Acidic residues" evidence="2">
    <location>
        <begin position="311"/>
        <end position="320"/>
    </location>
</feature>
<feature type="compositionally biased region" description="Acidic residues" evidence="2">
    <location>
        <begin position="1319"/>
        <end position="1332"/>
    </location>
</feature>
<feature type="compositionally biased region" description="Gly residues" evidence="2">
    <location>
        <begin position="215"/>
        <end position="224"/>
    </location>
</feature>
<feature type="region of interest" description="Disordered" evidence="2">
    <location>
        <begin position="254"/>
        <end position="551"/>
    </location>
</feature>
<feature type="compositionally biased region" description="Low complexity" evidence="2">
    <location>
        <begin position="25"/>
        <end position="36"/>
    </location>
</feature>
<dbReference type="PANTHER" id="PTHR24216">
    <property type="entry name" value="PAXILLIN-RELATED"/>
    <property type="match status" value="1"/>
</dbReference>
<feature type="coiled-coil region" evidence="1">
    <location>
        <begin position="857"/>
        <end position="952"/>
    </location>
</feature>
<feature type="compositionally biased region" description="Pro residues" evidence="2">
    <location>
        <begin position="1"/>
        <end position="17"/>
    </location>
</feature>
<evidence type="ECO:0000256" key="2">
    <source>
        <dbReference type="SAM" id="MobiDB-lite"/>
    </source>
</evidence>
<feature type="region of interest" description="Disordered" evidence="2">
    <location>
        <begin position="672"/>
        <end position="697"/>
    </location>
</feature>
<feature type="compositionally biased region" description="Low complexity" evidence="2">
    <location>
        <begin position="99"/>
        <end position="114"/>
    </location>
</feature>
<organism evidence="3 4">
    <name type="scientific">Dacryopinax primogenitus (strain DJM 731)</name>
    <name type="common">Brown rot fungus</name>
    <dbReference type="NCBI Taxonomy" id="1858805"/>
    <lineage>
        <taxon>Eukaryota</taxon>
        <taxon>Fungi</taxon>
        <taxon>Dikarya</taxon>
        <taxon>Basidiomycota</taxon>
        <taxon>Agaricomycotina</taxon>
        <taxon>Dacrymycetes</taxon>
        <taxon>Dacrymycetales</taxon>
        <taxon>Dacrymycetaceae</taxon>
        <taxon>Dacryopinax</taxon>
    </lineage>
</organism>
<protein>
    <submittedName>
        <fullName evidence="3">Uncharacterized protein</fullName>
    </submittedName>
</protein>
<feature type="coiled-coil region" evidence="1">
    <location>
        <begin position="1094"/>
        <end position="1128"/>
    </location>
</feature>
<dbReference type="HOGENOM" id="CLU_233560_0_0_1"/>
<feature type="compositionally biased region" description="Pro residues" evidence="2">
    <location>
        <begin position="1865"/>
        <end position="1874"/>
    </location>
</feature>
<keyword evidence="4" id="KW-1185">Reference proteome</keyword>
<accession>M5G400</accession>
<feature type="region of interest" description="Disordered" evidence="2">
    <location>
        <begin position="1899"/>
        <end position="1921"/>
    </location>
</feature>
<feature type="compositionally biased region" description="Basic and acidic residues" evidence="2">
    <location>
        <begin position="1306"/>
        <end position="1318"/>
    </location>
</feature>
<evidence type="ECO:0000256" key="1">
    <source>
        <dbReference type="SAM" id="Coils"/>
    </source>
</evidence>
<feature type="compositionally biased region" description="Basic residues" evidence="2">
    <location>
        <begin position="151"/>
        <end position="162"/>
    </location>
</feature>
<evidence type="ECO:0000313" key="3">
    <source>
        <dbReference type="EMBL" id="EJT98487.1"/>
    </source>
</evidence>
<feature type="compositionally biased region" description="Pro residues" evidence="2">
    <location>
        <begin position="371"/>
        <end position="381"/>
    </location>
</feature>
<feature type="compositionally biased region" description="Basic and acidic residues" evidence="2">
    <location>
        <begin position="1383"/>
        <end position="1392"/>
    </location>
</feature>
<dbReference type="GeneID" id="63686395"/>
<feature type="region of interest" description="Disordered" evidence="2">
    <location>
        <begin position="622"/>
        <end position="653"/>
    </location>
</feature>
<feature type="compositionally biased region" description="Low complexity" evidence="2">
    <location>
        <begin position="274"/>
        <end position="283"/>
    </location>
</feature>
<feature type="compositionally biased region" description="Polar residues" evidence="2">
    <location>
        <begin position="1336"/>
        <end position="1345"/>
    </location>
</feature>
<proteinExistence type="predicted"/>